<protein>
    <submittedName>
        <fullName evidence="4">Uncharacterized protein</fullName>
    </submittedName>
</protein>
<keyword evidence="2 3" id="KW-0040">ANK repeat</keyword>
<dbReference type="PROSITE" id="PS50297">
    <property type="entry name" value="ANK_REP_REGION"/>
    <property type="match status" value="4"/>
</dbReference>
<evidence type="ECO:0000256" key="2">
    <source>
        <dbReference type="ARBA" id="ARBA00023043"/>
    </source>
</evidence>
<sequence length="303" mass="33262">MFIRTVIFSLSLLFFSQSGFSEEISNTQFLRAILRGDMDKIRNISPKSLPSFLKLQDKDGHWPLHLACITSAQKDVAPIIQYLIENGVNINATRFDRMTALHLAVLTNNSEAITALSSYPQLDPNVLDKNTYTPLLYAVCKKSTPLVTALLEISTLNPNIATCDGATPLHFAAMQNSADIVQALLSSPSIDINARQHISQYAGATPLHFAALQASSKVVELLTAREEIDVHAEIASGMFKGFTPLHFAVMNPDTPQVCLIVKRLIDTGAIAKKGNTCALKSPDELTQISTVQKLLKKRCKKRT</sequence>
<proteinExistence type="predicted"/>
<name>A0A2A4X8B8_UNCAE</name>
<feature type="repeat" description="ANK" evidence="3">
    <location>
        <begin position="240"/>
        <end position="276"/>
    </location>
</feature>
<keyword evidence="1" id="KW-0677">Repeat</keyword>
<dbReference type="AlphaFoldDB" id="A0A2A4X8B8"/>
<reference evidence="5" key="1">
    <citation type="submission" date="2017-08" db="EMBL/GenBank/DDBJ databases">
        <title>A dynamic microbial community with high functional redundancy inhabits the cold, oxic subseafloor aquifer.</title>
        <authorList>
            <person name="Tully B.J."/>
            <person name="Wheat C.G."/>
            <person name="Glazer B.T."/>
            <person name="Huber J.A."/>
        </authorList>
    </citation>
    <scope>NUCLEOTIDE SEQUENCE [LARGE SCALE GENOMIC DNA]</scope>
</reference>
<organism evidence="4 5">
    <name type="scientific">Aerophobetes bacterium</name>
    <dbReference type="NCBI Taxonomy" id="2030807"/>
    <lineage>
        <taxon>Bacteria</taxon>
        <taxon>Candidatus Aerophobota</taxon>
    </lineage>
</organism>
<feature type="repeat" description="ANK" evidence="3">
    <location>
        <begin position="202"/>
        <end position="222"/>
    </location>
</feature>
<dbReference type="Gene3D" id="1.25.40.20">
    <property type="entry name" value="Ankyrin repeat-containing domain"/>
    <property type="match status" value="2"/>
</dbReference>
<accession>A0A2A4X8B8</accession>
<gene>
    <name evidence="4" type="ORF">COB21_00160</name>
</gene>
<evidence type="ECO:0000256" key="1">
    <source>
        <dbReference type="ARBA" id="ARBA00022737"/>
    </source>
</evidence>
<dbReference type="EMBL" id="NVUK01000001">
    <property type="protein sequence ID" value="PCI78746.1"/>
    <property type="molecule type" value="Genomic_DNA"/>
</dbReference>
<dbReference type="PROSITE" id="PS50088">
    <property type="entry name" value="ANK_REPEAT"/>
    <property type="match status" value="4"/>
</dbReference>
<feature type="repeat" description="ANK" evidence="3">
    <location>
        <begin position="59"/>
        <end position="95"/>
    </location>
</feature>
<comment type="caution">
    <text evidence="4">The sequence shown here is derived from an EMBL/GenBank/DDBJ whole genome shotgun (WGS) entry which is preliminary data.</text>
</comment>
<dbReference type="Pfam" id="PF00023">
    <property type="entry name" value="Ank"/>
    <property type="match status" value="2"/>
</dbReference>
<evidence type="ECO:0000313" key="5">
    <source>
        <dbReference type="Proteomes" id="UP000218775"/>
    </source>
</evidence>
<evidence type="ECO:0000313" key="4">
    <source>
        <dbReference type="EMBL" id="PCI78746.1"/>
    </source>
</evidence>
<dbReference type="Pfam" id="PF12796">
    <property type="entry name" value="Ank_2"/>
    <property type="match status" value="1"/>
</dbReference>
<dbReference type="SMART" id="SM00248">
    <property type="entry name" value="ANK"/>
    <property type="match status" value="6"/>
</dbReference>
<feature type="repeat" description="ANK" evidence="3">
    <location>
        <begin position="164"/>
        <end position="186"/>
    </location>
</feature>
<dbReference type="InterPro" id="IPR002110">
    <property type="entry name" value="Ankyrin_rpt"/>
</dbReference>
<dbReference type="SUPFAM" id="SSF48403">
    <property type="entry name" value="Ankyrin repeat"/>
    <property type="match status" value="1"/>
</dbReference>
<dbReference type="Proteomes" id="UP000218775">
    <property type="component" value="Unassembled WGS sequence"/>
</dbReference>
<dbReference type="PANTHER" id="PTHR24126">
    <property type="entry name" value="ANKYRIN REPEAT, PH AND SEC7 DOMAIN CONTAINING PROTEIN SECG-RELATED"/>
    <property type="match status" value="1"/>
</dbReference>
<evidence type="ECO:0000256" key="3">
    <source>
        <dbReference type="PROSITE-ProRule" id="PRU00023"/>
    </source>
</evidence>
<dbReference type="InterPro" id="IPR036770">
    <property type="entry name" value="Ankyrin_rpt-contain_sf"/>
</dbReference>